<keyword evidence="5" id="KW-0547">Nucleotide-binding</keyword>
<keyword evidence="7" id="KW-0067">ATP-binding</keyword>
<keyword evidence="9" id="KW-1133">Transmembrane helix</keyword>
<evidence type="ECO:0000256" key="3">
    <source>
        <dbReference type="ARBA" id="ARBA00022553"/>
    </source>
</evidence>
<evidence type="ECO:0000256" key="4">
    <source>
        <dbReference type="ARBA" id="ARBA00022679"/>
    </source>
</evidence>
<evidence type="ECO:0000256" key="6">
    <source>
        <dbReference type="ARBA" id="ARBA00022777"/>
    </source>
</evidence>
<evidence type="ECO:0000256" key="5">
    <source>
        <dbReference type="ARBA" id="ARBA00022741"/>
    </source>
</evidence>
<keyword evidence="9" id="KW-0812">Transmembrane</keyword>
<dbReference type="EMBL" id="SDHZ01000002">
    <property type="protein sequence ID" value="RXK83532.1"/>
    <property type="molecule type" value="Genomic_DNA"/>
</dbReference>
<dbReference type="Pfam" id="PF07730">
    <property type="entry name" value="HisKA_3"/>
    <property type="match status" value="1"/>
</dbReference>
<dbReference type="InterPro" id="IPR019734">
    <property type="entry name" value="TPR_rpt"/>
</dbReference>
<dbReference type="PROSITE" id="PS50109">
    <property type="entry name" value="HIS_KIN"/>
    <property type="match status" value="1"/>
</dbReference>
<dbReference type="EC" id="2.7.13.3" evidence="2"/>
<evidence type="ECO:0000256" key="7">
    <source>
        <dbReference type="ARBA" id="ARBA00022840"/>
    </source>
</evidence>
<dbReference type="GO" id="GO:0005524">
    <property type="term" value="F:ATP binding"/>
    <property type="evidence" value="ECO:0007669"/>
    <property type="project" value="UniProtKB-KW"/>
</dbReference>
<sequence length="674" mass="77035">MMCEELTRANALMRSYLWVLILILATATVYGQSEKPIPDTNQVKHYLNRSKAVFSRLSDSSYFYLSEALRGSYGNHYSKGIVSSLTELAAWHYGSNADLAVKYGTRALYEFISSGLPNYQNVRYRIYNILAKSYEAKGMIDSSAYYFYLMSEAVESGEIPAKSYFALSLYTQLAMFWLTSNWDVNGGYIEPTQYFIGKAKMADQAMSDTITDLSGISYMLQGGYYSAVKNYDSALWYQMKYLEIRKKNKVENITWDAATYLNIAEIYLDKNQPELAIPYIQKELALKQALASATRYLVYGYFFLARAYYQQKLYDKSITTFEDTWQLFNRDEFLDKEVVEAYKIAADAYEASGKLPQALRYKNTYIRLHDSLTRKDKLDMMHRLQIKHRITEKDKALAEQKLATAQAENRVRAKNLWIAIISFVAIFVFTLFVVWRRSSMQQQRLQQEKINNFQQQMEIANLSAAIAGEERERSRIARELHDGIGGLMAASKMNFELVRKTYSLDNEHNFRDGISLLEEAASELRKTAHNMMPEILLQDGLVVAVAYFCHKVGSNSTTEVHFQTSGAIRPFPPQFELAVYRIVQELVHNILKHAQATQAIVQMGFSDTIFDVTVEDNGIGIPADIMDRSKGIGLKSVFERVKAIGGNLQIQNLPEGGTSIYFEVSLKKENFAEV</sequence>
<evidence type="ECO:0000313" key="12">
    <source>
        <dbReference type="Proteomes" id="UP000290545"/>
    </source>
</evidence>
<dbReference type="InterPro" id="IPR011990">
    <property type="entry name" value="TPR-like_helical_dom_sf"/>
</dbReference>
<dbReference type="InterPro" id="IPR011712">
    <property type="entry name" value="Sig_transdc_His_kin_sub3_dim/P"/>
</dbReference>
<keyword evidence="3" id="KW-0597">Phosphoprotein</keyword>
<gene>
    <name evidence="11" type="ORF">ESB13_15680</name>
</gene>
<evidence type="ECO:0000256" key="1">
    <source>
        <dbReference type="ARBA" id="ARBA00000085"/>
    </source>
</evidence>
<evidence type="ECO:0000256" key="2">
    <source>
        <dbReference type="ARBA" id="ARBA00012438"/>
    </source>
</evidence>
<evidence type="ECO:0000256" key="9">
    <source>
        <dbReference type="SAM" id="Phobius"/>
    </source>
</evidence>
<dbReference type="RefSeq" id="WP_129004584.1">
    <property type="nucleotide sequence ID" value="NZ_SDHZ01000002.1"/>
</dbReference>
<feature type="domain" description="Histidine kinase" evidence="10">
    <location>
        <begin position="579"/>
        <end position="668"/>
    </location>
</feature>
<keyword evidence="9" id="KW-0472">Membrane</keyword>
<keyword evidence="4" id="KW-0808">Transferase</keyword>
<evidence type="ECO:0000256" key="8">
    <source>
        <dbReference type="ARBA" id="ARBA00023012"/>
    </source>
</evidence>
<protein>
    <recommendedName>
        <fullName evidence="2">histidine kinase</fullName>
        <ecNumber evidence="2">2.7.13.3</ecNumber>
    </recommendedName>
</protein>
<keyword evidence="8" id="KW-0902">Two-component regulatory system</keyword>
<dbReference type="InterPro" id="IPR036890">
    <property type="entry name" value="HATPase_C_sf"/>
</dbReference>
<dbReference type="OrthoDB" id="9778366at2"/>
<dbReference type="Pfam" id="PF02518">
    <property type="entry name" value="HATPase_c"/>
    <property type="match status" value="1"/>
</dbReference>
<evidence type="ECO:0000259" key="10">
    <source>
        <dbReference type="PROSITE" id="PS50109"/>
    </source>
</evidence>
<comment type="catalytic activity">
    <reaction evidence="1">
        <text>ATP + protein L-histidine = ADP + protein N-phospho-L-histidine.</text>
        <dbReference type="EC" id="2.7.13.3"/>
    </reaction>
</comment>
<dbReference type="CDD" id="cd16917">
    <property type="entry name" value="HATPase_UhpB-NarQ-NarX-like"/>
    <property type="match status" value="1"/>
</dbReference>
<dbReference type="Gene3D" id="1.25.40.10">
    <property type="entry name" value="Tetratricopeptide repeat domain"/>
    <property type="match status" value="1"/>
</dbReference>
<dbReference type="GO" id="GO:0000155">
    <property type="term" value="F:phosphorelay sensor kinase activity"/>
    <property type="evidence" value="ECO:0007669"/>
    <property type="project" value="InterPro"/>
</dbReference>
<feature type="transmembrane region" description="Helical" evidence="9">
    <location>
        <begin position="416"/>
        <end position="435"/>
    </location>
</feature>
<dbReference type="PANTHER" id="PTHR24421">
    <property type="entry name" value="NITRATE/NITRITE SENSOR PROTEIN NARX-RELATED"/>
    <property type="match status" value="1"/>
</dbReference>
<dbReference type="Proteomes" id="UP000290545">
    <property type="component" value="Unassembled WGS sequence"/>
</dbReference>
<dbReference type="InterPro" id="IPR050482">
    <property type="entry name" value="Sensor_HK_TwoCompSys"/>
</dbReference>
<dbReference type="SMART" id="SM00387">
    <property type="entry name" value="HATPase_c"/>
    <property type="match status" value="1"/>
</dbReference>
<dbReference type="SMART" id="SM00028">
    <property type="entry name" value="TPR"/>
    <property type="match status" value="3"/>
</dbReference>
<name>A0A4Q1D4W1_9BACT</name>
<dbReference type="SUPFAM" id="SSF55874">
    <property type="entry name" value="ATPase domain of HSP90 chaperone/DNA topoisomerase II/histidine kinase"/>
    <property type="match status" value="1"/>
</dbReference>
<keyword evidence="12" id="KW-1185">Reference proteome</keyword>
<dbReference type="GO" id="GO:0016020">
    <property type="term" value="C:membrane"/>
    <property type="evidence" value="ECO:0007669"/>
    <property type="project" value="InterPro"/>
</dbReference>
<dbReference type="PANTHER" id="PTHR24421:SF10">
    <property type="entry name" value="NITRATE_NITRITE SENSOR PROTEIN NARQ"/>
    <property type="match status" value="1"/>
</dbReference>
<dbReference type="GO" id="GO:0046983">
    <property type="term" value="F:protein dimerization activity"/>
    <property type="evidence" value="ECO:0007669"/>
    <property type="project" value="InterPro"/>
</dbReference>
<dbReference type="InterPro" id="IPR003594">
    <property type="entry name" value="HATPase_dom"/>
</dbReference>
<organism evidence="11 12">
    <name type="scientific">Filimonas effusa</name>
    <dbReference type="NCBI Taxonomy" id="2508721"/>
    <lineage>
        <taxon>Bacteria</taxon>
        <taxon>Pseudomonadati</taxon>
        <taxon>Bacteroidota</taxon>
        <taxon>Chitinophagia</taxon>
        <taxon>Chitinophagales</taxon>
        <taxon>Chitinophagaceae</taxon>
        <taxon>Filimonas</taxon>
    </lineage>
</organism>
<dbReference type="AlphaFoldDB" id="A0A4Q1D4W1"/>
<dbReference type="Gene3D" id="3.30.565.10">
    <property type="entry name" value="Histidine kinase-like ATPase, C-terminal domain"/>
    <property type="match status" value="1"/>
</dbReference>
<evidence type="ECO:0000313" key="11">
    <source>
        <dbReference type="EMBL" id="RXK83532.1"/>
    </source>
</evidence>
<dbReference type="SUPFAM" id="SSF48452">
    <property type="entry name" value="TPR-like"/>
    <property type="match status" value="1"/>
</dbReference>
<dbReference type="InterPro" id="IPR005467">
    <property type="entry name" value="His_kinase_dom"/>
</dbReference>
<reference evidence="11 12" key="1">
    <citation type="submission" date="2019-01" db="EMBL/GenBank/DDBJ databases">
        <title>Filimonas sp. strain TTM-71.</title>
        <authorList>
            <person name="Chen W.-M."/>
        </authorList>
    </citation>
    <scope>NUCLEOTIDE SEQUENCE [LARGE SCALE GENOMIC DNA]</scope>
    <source>
        <strain evidence="11 12">TTM-71</strain>
    </source>
</reference>
<proteinExistence type="predicted"/>
<accession>A0A4Q1D4W1</accession>
<keyword evidence="6" id="KW-0418">Kinase</keyword>
<dbReference type="Gene3D" id="1.20.5.1930">
    <property type="match status" value="1"/>
</dbReference>
<comment type="caution">
    <text evidence="11">The sequence shown here is derived from an EMBL/GenBank/DDBJ whole genome shotgun (WGS) entry which is preliminary data.</text>
</comment>